<sequence>MKRLLFVLCSILLSGAMHAATAEPTSAEAAAERVTTLAQTPPMGWSSWNYYGDRINEKIIIDTIDKMVASGLRDAGYIYVNIDDGWQKYKGSRADHPLTYDEKKFPRGIKYLADYAHQKGMKLGIYSGPGNSTCAGYVGSEGHEKQDAAMFASWGVDHLKYDSCCSHQQASQAVLKTVFGDMSKALQATGRPIVYHACHCGWQNIWQWGNSVGANQWRIGQDISDDFNYPGNREGYYFDVLDMIDRGVGLEAYSGKGHWNDYDMLVIGLHGHSKELVGTGASDTEYRTHFSMWAILSSPLLIGASLDDLNAADMVTLKNKEIIALNQDPLGLQAKRYVNNGDQQIFAKPLADGSWAVALLNRSGQTATMTLNLHQDLDLPWKKTLVRDLWAHRDVATVTDSYSSEVQSHEAKMLVIRSGW</sequence>
<dbReference type="Gene3D" id="3.20.20.70">
    <property type="entry name" value="Aldolase class I"/>
    <property type="match status" value="1"/>
</dbReference>
<evidence type="ECO:0000256" key="6">
    <source>
        <dbReference type="RuleBase" id="RU361168"/>
    </source>
</evidence>
<dbReference type="SUPFAM" id="SSF51445">
    <property type="entry name" value="(Trans)glycosidases"/>
    <property type="match status" value="1"/>
</dbReference>
<evidence type="ECO:0000256" key="1">
    <source>
        <dbReference type="ARBA" id="ARBA00009743"/>
    </source>
</evidence>
<evidence type="ECO:0000313" key="9">
    <source>
        <dbReference type="EMBL" id="SNW05075.1"/>
    </source>
</evidence>
<dbReference type="Gene3D" id="2.60.40.1180">
    <property type="entry name" value="Golgi alpha-mannosidase II"/>
    <property type="match status" value="1"/>
</dbReference>
<dbReference type="FunFam" id="3.20.20.70:FF:000286">
    <property type="entry name" value="Alpha-galactosidase"/>
    <property type="match status" value="1"/>
</dbReference>
<keyword evidence="3 6" id="KW-0378">Hydrolase</keyword>
<organism evidence="9 10">
    <name type="scientific">Serratia ficaria</name>
    <dbReference type="NCBI Taxonomy" id="61651"/>
    <lineage>
        <taxon>Bacteria</taxon>
        <taxon>Pseudomonadati</taxon>
        <taxon>Pseudomonadota</taxon>
        <taxon>Gammaproteobacteria</taxon>
        <taxon>Enterobacterales</taxon>
        <taxon>Yersiniaceae</taxon>
        <taxon>Serratia</taxon>
    </lineage>
</organism>
<dbReference type="InterPro" id="IPR002241">
    <property type="entry name" value="Glyco_hydro_27"/>
</dbReference>
<evidence type="ECO:0000256" key="7">
    <source>
        <dbReference type="SAM" id="SignalP"/>
    </source>
</evidence>
<dbReference type="InterPro" id="IPR013780">
    <property type="entry name" value="Glyco_hydro_b"/>
</dbReference>
<dbReference type="AlphaFoldDB" id="A0A240CAW6"/>
<dbReference type="GO" id="GO:0005975">
    <property type="term" value="P:carbohydrate metabolic process"/>
    <property type="evidence" value="ECO:0007669"/>
    <property type="project" value="InterPro"/>
</dbReference>
<keyword evidence="10" id="KW-1185">Reference proteome</keyword>
<evidence type="ECO:0000256" key="5">
    <source>
        <dbReference type="ARBA" id="ARBA00023295"/>
    </source>
</evidence>
<evidence type="ECO:0000256" key="2">
    <source>
        <dbReference type="ARBA" id="ARBA00022729"/>
    </source>
</evidence>
<dbReference type="KEGG" id="sfj:SAMEA4384070_4176"/>
<protein>
    <recommendedName>
        <fullName evidence="6">Alpha-galactosidase</fullName>
        <ecNumber evidence="6">3.2.1.22</ecNumber>
    </recommendedName>
    <alternativeName>
        <fullName evidence="6">Melibiase</fullName>
    </alternativeName>
</protein>
<evidence type="ECO:0000256" key="4">
    <source>
        <dbReference type="ARBA" id="ARBA00023157"/>
    </source>
</evidence>
<dbReference type="Pfam" id="PF17801">
    <property type="entry name" value="Melibiase_C"/>
    <property type="match status" value="1"/>
</dbReference>
<evidence type="ECO:0000256" key="3">
    <source>
        <dbReference type="ARBA" id="ARBA00022801"/>
    </source>
</evidence>
<accession>A0A240CAW6</accession>
<keyword evidence="2 7" id="KW-0732">Signal</keyword>
<dbReference type="PANTHER" id="PTHR11452:SF75">
    <property type="entry name" value="ALPHA-GALACTOSIDASE MEL1"/>
    <property type="match status" value="1"/>
</dbReference>
<comment type="similarity">
    <text evidence="1 6">Belongs to the glycosyl hydrolase 27 family.</text>
</comment>
<evidence type="ECO:0000259" key="8">
    <source>
        <dbReference type="Pfam" id="PF17801"/>
    </source>
</evidence>
<name>A0A240CAW6_SERFI</name>
<comment type="catalytic activity">
    <reaction evidence="6">
        <text>Hydrolysis of terminal, non-reducing alpha-D-galactose residues in alpha-D-galactosides, including galactose oligosaccharides, galactomannans and galactolipids.</text>
        <dbReference type="EC" id="3.2.1.22"/>
    </reaction>
</comment>
<dbReference type="SUPFAM" id="SSF51011">
    <property type="entry name" value="Glycosyl hydrolase domain"/>
    <property type="match status" value="1"/>
</dbReference>
<dbReference type="PANTHER" id="PTHR11452">
    <property type="entry name" value="ALPHA-GALACTOSIDASE/ALPHA-N-ACETYLGALACTOSAMINIDASE"/>
    <property type="match status" value="1"/>
</dbReference>
<dbReference type="EMBL" id="LT906479">
    <property type="protein sequence ID" value="SNW05075.1"/>
    <property type="molecule type" value="Genomic_DNA"/>
</dbReference>
<dbReference type="PRINTS" id="PR00740">
    <property type="entry name" value="GLHYDRLASE27"/>
</dbReference>
<keyword evidence="4 6" id="KW-1015">Disulfide bond</keyword>
<dbReference type="CDD" id="cd14792">
    <property type="entry name" value="GH27"/>
    <property type="match status" value="1"/>
</dbReference>
<dbReference type="GeneID" id="75029296"/>
<dbReference type="Proteomes" id="UP000215134">
    <property type="component" value="Chromosome 1"/>
</dbReference>
<dbReference type="InterPro" id="IPR017853">
    <property type="entry name" value="GH"/>
</dbReference>
<dbReference type="InterPro" id="IPR041233">
    <property type="entry name" value="Melibiase_C"/>
</dbReference>
<feature type="domain" description="Alpha galactosidase C-terminal" evidence="8">
    <location>
        <begin position="341"/>
        <end position="415"/>
    </location>
</feature>
<dbReference type="Pfam" id="PF16499">
    <property type="entry name" value="Melibiase_2"/>
    <property type="match status" value="1"/>
</dbReference>
<feature type="signal peptide" evidence="7">
    <location>
        <begin position="1"/>
        <end position="19"/>
    </location>
</feature>
<dbReference type="GO" id="GO:0004557">
    <property type="term" value="F:alpha-galactosidase activity"/>
    <property type="evidence" value="ECO:0007669"/>
    <property type="project" value="UniProtKB-EC"/>
</dbReference>
<feature type="chain" id="PRO_5012467169" description="Alpha-galactosidase" evidence="7">
    <location>
        <begin position="20"/>
        <end position="420"/>
    </location>
</feature>
<keyword evidence="5 6" id="KW-0326">Glycosidase</keyword>
<dbReference type="FunFam" id="2.60.40.1180:FF:000008">
    <property type="entry name" value="Alpha-galactosidase"/>
    <property type="match status" value="1"/>
</dbReference>
<reference evidence="9 10" key="1">
    <citation type="submission" date="2017-06" db="EMBL/GenBank/DDBJ databases">
        <authorList>
            <consortium name="Pathogen Informatics"/>
        </authorList>
    </citation>
    <scope>NUCLEOTIDE SEQUENCE [LARGE SCALE GENOMIC DNA]</scope>
    <source>
        <strain evidence="9 10">NCTC12148</strain>
    </source>
</reference>
<proteinExistence type="inferred from homology"/>
<evidence type="ECO:0000313" key="10">
    <source>
        <dbReference type="Proteomes" id="UP000215134"/>
    </source>
</evidence>
<gene>
    <name evidence="9" type="primary">agaA</name>
    <name evidence="9" type="ORF">SAMEA4384070_04176</name>
</gene>
<dbReference type="OrthoDB" id="9807519at2"/>
<dbReference type="RefSeq" id="WP_095099224.1">
    <property type="nucleotide sequence ID" value="NZ_CAMIQD010000004.1"/>
</dbReference>
<dbReference type="EC" id="3.2.1.22" evidence="6"/>
<dbReference type="InterPro" id="IPR013785">
    <property type="entry name" value="Aldolase_TIM"/>
</dbReference>